<protein>
    <recommendedName>
        <fullName evidence="5">Secreted protein</fullName>
    </recommendedName>
</protein>
<keyword evidence="2" id="KW-0732">Signal</keyword>
<evidence type="ECO:0000313" key="4">
    <source>
        <dbReference type="Proteomes" id="UP001223072"/>
    </source>
</evidence>
<gene>
    <name evidence="3" type="ORF">QFZ49_005433</name>
</gene>
<proteinExistence type="predicted"/>
<evidence type="ECO:0000256" key="1">
    <source>
        <dbReference type="SAM" id="Phobius"/>
    </source>
</evidence>
<evidence type="ECO:0000313" key="3">
    <source>
        <dbReference type="EMBL" id="MDQ0935461.1"/>
    </source>
</evidence>
<organism evidence="3 4">
    <name type="scientific">Streptomyces turgidiscabies</name>
    <dbReference type="NCBI Taxonomy" id="85558"/>
    <lineage>
        <taxon>Bacteria</taxon>
        <taxon>Bacillati</taxon>
        <taxon>Actinomycetota</taxon>
        <taxon>Actinomycetes</taxon>
        <taxon>Kitasatosporales</taxon>
        <taxon>Streptomycetaceae</taxon>
        <taxon>Streptomyces</taxon>
    </lineage>
</organism>
<feature type="transmembrane region" description="Helical" evidence="1">
    <location>
        <begin position="152"/>
        <end position="175"/>
    </location>
</feature>
<reference evidence="3 4" key="1">
    <citation type="submission" date="2023-07" db="EMBL/GenBank/DDBJ databases">
        <title>Comparative genomics of wheat-associated soil bacteria to identify genetic determinants of phenazine resistance.</title>
        <authorList>
            <person name="Mouncey N."/>
        </authorList>
    </citation>
    <scope>NUCLEOTIDE SEQUENCE [LARGE SCALE GENOMIC DNA]</scope>
    <source>
        <strain evidence="3 4">W2I16</strain>
    </source>
</reference>
<evidence type="ECO:0008006" key="5">
    <source>
        <dbReference type="Google" id="ProtNLM"/>
    </source>
</evidence>
<keyword evidence="1" id="KW-1133">Transmembrane helix</keyword>
<dbReference type="Proteomes" id="UP001223072">
    <property type="component" value="Unassembled WGS sequence"/>
</dbReference>
<feature type="signal peptide" evidence="2">
    <location>
        <begin position="1"/>
        <end position="31"/>
    </location>
</feature>
<sequence length="184" mass="17900">MRTVPLLLRSGLTVAAVAALPLALTAQTASAAGISVSTSGSTVSVTTSACLTSNGSGFGSASLLNSSQRAFDEGRVVALSGTSTTQSAVWSNVPTGTHTVTVRCANGATAGSQAVIVSTAPTPTSSAPTISATASSPTRGVMGGLGGAAKDYGTLTLAAGGVLVACGAVAAAWVLRRRSKPHRL</sequence>
<accession>A0ABU0RU04</accession>
<feature type="chain" id="PRO_5046784928" description="Secreted protein" evidence="2">
    <location>
        <begin position="32"/>
        <end position="184"/>
    </location>
</feature>
<name>A0ABU0RU04_9ACTN</name>
<evidence type="ECO:0000256" key="2">
    <source>
        <dbReference type="SAM" id="SignalP"/>
    </source>
</evidence>
<comment type="caution">
    <text evidence="3">The sequence shown here is derived from an EMBL/GenBank/DDBJ whole genome shotgun (WGS) entry which is preliminary data.</text>
</comment>
<keyword evidence="1" id="KW-0472">Membrane</keyword>
<keyword evidence="1" id="KW-0812">Transmembrane</keyword>
<keyword evidence="4" id="KW-1185">Reference proteome</keyword>
<dbReference type="EMBL" id="JAUSZS010000007">
    <property type="protein sequence ID" value="MDQ0935461.1"/>
    <property type="molecule type" value="Genomic_DNA"/>
</dbReference>
<dbReference type="RefSeq" id="WP_307629015.1">
    <property type="nucleotide sequence ID" value="NZ_JAUSZS010000007.1"/>
</dbReference>